<keyword evidence="4 5" id="KW-0472">Membrane</keyword>
<evidence type="ECO:0000256" key="1">
    <source>
        <dbReference type="ARBA" id="ARBA00004651"/>
    </source>
</evidence>
<dbReference type="RefSeq" id="WP_078320069.1">
    <property type="nucleotide sequence ID" value="NZ_FXTS01000006.1"/>
</dbReference>
<gene>
    <name evidence="7" type="ORF">BTA35_0212060</name>
</gene>
<dbReference type="SUPFAM" id="SSF161098">
    <property type="entry name" value="MetI-like"/>
    <property type="match status" value="2"/>
</dbReference>
<comment type="subcellular location">
    <subcellularLocation>
        <location evidence="1 5">Cell membrane</location>
        <topology evidence="1 5">Multi-pass membrane protein</topology>
    </subcellularLocation>
</comment>
<dbReference type="GO" id="GO:0055085">
    <property type="term" value="P:transmembrane transport"/>
    <property type="evidence" value="ECO:0007669"/>
    <property type="project" value="InterPro"/>
</dbReference>
<evidence type="ECO:0000256" key="4">
    <source>
        <dbReference type="ARBA" id="ARBA00023136"/>
    </source>
</evidence>
<evidence type="ECO:0000256" key="3">
    <source>
        <dbReference type="ARBA" id="ARBA00022989"/>
    </source>
</evidence>
<feature type="domain" description="ABC transmembrane type-1" evidence="6">
    <location>
        <begin position="365"/>
        <end position="560"/>
    </location>
</feature>
<keyword evidence="8" id="KW-1185">Reference proteome</keyword>
<sequence>MSGVAADGLQVSGGAQERGTVKADKVRLSRQDYLQRGAVLLAVFFLLVALVLPLGTMLIKSLQNTEGEFVGLANFIGYIRNPALFQSVLNSLQIALISTCVVLSLAFLFAYGLTRTCMPGKKTLRALTLLPLFAPSLLPAISLIYLLGNQGIFKEILMGASVYGPIGIVAGMCFWVFPHVLMIMITALSNSDARLYEAAQVMKASPVRTFFTVTLPSAKYGLISAGFVAFTLVITDFGVPKVIGGDFKVLATDIYKQVVGQQNFQMGAVVSVILLLPAVFSFAADRLVQKKQVAMLSARAVPYVPKPNPVKDNIFLGICLLVVSAILLVIGMAAYASFVSFWPYNMELSLQHYDFESVGSSWGYYFNSLEMAAWVAVIGTCIVFLNAYLVEKGRAFEPVRNLLHLMAMIPMAVPGMVLGLAYIFFFNQPDNPLNFIYATMAILVLNSVVHFYTVCHLTSVTALKQIDGEFESVSASLKIPFYVTFWRVTLPVSLPAVLEISVYLFVNAMTTVSAVVFIYSSDTMLASISVLNMDEAGNTASAAGMGIMILLTCLAVKGLHWLLSQQVLELTQGWRNR</sequence>
<dbReference type="AlphaFoldDB" id="A0A1T1H9S9"/>
<evidence type="ECO:0000256" key="2">
    <source>
        <dbReference type="ARBA" id="ARBA00022692"/>
    </source>
</evidence>
<dbReference type="PANTHER" id="PTHR43496">
    <property type="entry name" value="PROTEIN LPLB"/>
    <property type="match status" value="1"/>
</dbReference>
<dbReference type="Proteomes" id="UP000190064">
    <property type="component" value="Unassembled WGS sequence"/>
</dbReference>
<feature type="domain" description="ABC transmembrane type-1" evidence="6">
    <location>
        <begin position="88"/>
        <end position="285"/>
    </location>
</feature>
<feature type="transmembrane region" description="Helical" evidence="5">
    <location>
        <begin position="500"/>
        <end position="520"/>
    </location>
</feature>
<dbReference type="GO" id="GO:0005886">
    <property type="term" value="C:plasma membrane"/>
    <property type="evidence" value="ECO:0007669"/>
    <property type="project" value="UniProtKB-SubCell"/>
</dbReference>
<keyword evidence="3 5" id="KW-1133">Transmembrane helix</keyword>
<dbReference type="PANTHER" id="PTHR43496:SF1">
    <property type="entry name" value="POLYGALACTURONAN_RHAMNOGALACTURONAN TRANSPORT SYSTEM PERMEASE PROTEIN YTEP"/>
    <property type="match status" value="1"/>
</dbReference>
<evidence type="ECO:0000259" key="6">
    <source>
        <dbReference type="PROSITE" id="PS50928"/>
    </source>
</evidence>
<dbReference type="InterPro" id="IPR000515">
    <property type="entry name" value="MetI-like"/>
</dbReference>
<feature type="transmembrane region" description="Helical" evidence="5">
    <location>
        <begin position="314"/>
        <end position="338"/>
    </location>
</feature>
<feature type="transmembrane region" description="Helical" evidence="5">
    <location>
        <begin position="126"/>
        <end position="146"/>
    </location>
</feature>
<evidence type="ECO:0000313" key="8">
    <source>
        <dbReference type="Proteomes" id="UP000190064"/>
    </source>
</evidence>
<reference evidence="7" key="1">
    <citation type="submission" date="2017-02" db="EMBL/GenBank/DDBJ databases">
        <title>Draft Genome Sequence of the Salt Water Bacterium Oceanospirillum linum ATCC 11336.</title>
        <authorList>
            <person name="Trachtenberg A.M."/>
            <person name="Carney J.G."/>
            <person name="Linnane J.D."/>
            <person name="Rheaume B.A."/>
            <person name="Pitts N.L."/>
            <person name="Mykles D.L."/>
            <person name="Maclea K.S."/>
        </authorList>
    </citation>
    <scope>NUCLEOTIDE SEQUENCE [LARGE SCALE GENOMIC DNA]</scope>
    <source>
        <strain evidence="7">ATCC 11336</strain>
    </source>
</reference>
<feature type="transmembrane region" description="Helical" evidence="5">
    <location>
        <begin position="92"/>
        <end position="114"/>
    </location>
</feature>
<dbReference type="Pfam" id="PF00528">
    <property type="entry name" value="BPD_transp_1"/>
    <property type="match status" value="2"/>
</dbReference>
<dbReference type="NCBIfam" id="TIGR03262">
    <property type="entry name" value="PhnU2"/>
    <property type="match status" value="1"/>
</dbReference>
<dbReference type="InterPro" id="IPR035906">
    <property type="entry name" value="MetI-like_sf"/>
</dbReference>
<evidence type="ECO:0000313" key="7">
    <source>
        <dbReference type="EMBL" id="OOV86621.1"/>
    </source>
</evidence>
<feature type="transmembrane region" description="Helical" evidence="5">
    <location>
        <begin position="264"/>
        <end position="284"/>
    </location>
</feature>
<feature type="transmembrane region" description="Helical" evidence="5">
    <location>
        <begin position="371"/>
        <end position="390"/>
    </location>
</feature>
<dbReference type="Gene3D" id="1.10.3720.10">
    <property type="entry name" value="MetI-like"/>
    <property type="match status" value="2"/>
</dbReference>
<dbReference type="EMBL" id="MTSD02000005">
    <property type="protein sequence ID" value="OOV86621.1"/>
    <property type="molecule type" value="Genomic_DNA"/>
</dbReference>
<feature type="transmembrane region" description="Helical" evidence="5">
    <location>
        <begin position="402"/>
        <end position="423"/>
    </location>
</feature>
<feature type="transmembrane region" description="Helical" evidence="5">
    <location>
        <begin position="435"/>
        <end position="455"/>
    </location>
</feature>
<feature type="transmembrane region" description="Helical" evidence="5">
    <location>
        <begin position="166"/>
        <end position="188"/>
    </location>
</feature>
<comment type="similarity">
    <text evidence="5">Belongs to the binding-protein-dependent transport system permease family.</text>
</comment>
<dbReference type="STRING" id="966.BTA35_0212060"/>
<keyword evidence="5" id="KW-0813">Transport</keyword>
<comment type="caution">
    <text evidence="7">The sequence shown here is derived from an EMBL/GenBank/DDBJ whole genome shotgun (WGS) entry which is preliminary data.</text>
</comment>
<accession>A0A1T1H9S9</accession>
<feature type="transmembrane region" description="Helical" evidence="5">
    <location>
        <begin position="209"/>
        <end position="234"/>
    </location>
</feature>
<dbReference type="CDD" id="cd06261">
    <property type="entry name" value="TM_PBP2"/>
    <property type="match status" value="2"/>
</dbReference>
<feature type="transmembrane region" description="Helical" evidence="5">
    <location>
        <begin position="37"/>
        <end position="59"/>
    </location>
</feature>
<dbReference type="PROSITE" id="PS50928">
    <property type="entry name" value="ABC_TM1"/>
    <property type="match status" value="2"/>
</dbReference>
<protein>
    <submittedName>
        <fullName evidence="7">Phosphonate ABC transporter permease</fullName>
    </submittedName>
</protein>
<name>A0A1T1H9S9_OCELI</name>
<evidence type="ECO:0000256" key="5">
    <source>
        <dbReference type="RuleBase" id="RU363032"/>
    </source>
</evidence>
<keyword evidence="2 5" id="KW-0812">Transmembrane</keyword>
<organism evidence="7 8">
    <name type="scientific">Oceanospirillum linum</name>
    <dbReference type="NCBI Taxonomy" id="966"/>
    <lineage>
        <taxon>Bacteria</taxon>
        <taxon>Pseudomonadati</taxon>
        <taxon>Pseudomonadota</taxon>
        <taxon>Gammaproteobacteria</taxon>
        <taxon>Oceanospirillales</taxon>
        <taxon>Oceanospirillaceae</taxon>
        <taxon>Oceanospirillum</taxon>
    </lineage>
</organism>
<dbReference type="InterPro" id="IPR017664">
    <property type="entry name" value="AminoethylPonate_ABC_perm-1"/>
</dbReference>
<feature type="transmembrane region" description="Helical" evidence="5">
    <location>
        <begin position="540"/>
        <end position="563"/>
    </location>
</feature>
<proteinExistence type="inferred from homology"/>